<keyword evidence="2" id="KW-0472">Membrane</keyword>
<dbReference type="Proteomes" id="UP000249723">
    <property type="component" value="Unassembled WGS sequence"/>
</dbReference>
<evidence type="ECO:0000256" key="1">
    <source>
        <dbReference type="SAM" id="MobiDB-lite"/>
    </source>
</evidence>
<evidence type="ECO:0000313" key="4">
    <source>
        <dbReference type="Proteomes" id="UP000249723"/>
    </source>
</evidence>
<accession>A0A2X0N423</accession>
<feature type="transmembrane region" description="Helical" evidence="2">
    <location>
        <begin position="81"/>
        <end position="99"/>
    </location>
</feature>
<feature type="region of interest" description="Disordered" evidence="1">
    <location>
        <begin position="135"/>
        <end position="208"/>
    </location>
</feature>
<protein>
    <submittedName>
        <fullName evidence="3">BZ3500_MvSof-1268-A1-R1_Chr10-2g02969 protein</fullName>
    </submittedName>
</protein>
<name>A0A2X0N423_9BASI</name>
<feature type="region of interest" description="Disordered" evidence="1">
    <location>
        <begin position="222"/>
        <end position="294"/>
    </location>
</feature>
<dbReference type="AlphaFoldDB" id="A0A2X0N423"/>
<dbReference type="EMBL" id="FMWP01000117">
    <property type="protein sequence ID" value="SDA01842.1"/>
    <property type="molecule type" value="Genomic_DNA"/>
</dbReference>
<feature type="compositionally biased region" description="Polar residues" evidence="1">
    <location>
        <begin position="167"/>
        <end position="178"/>
    </location>
</feature>
<evidence type="ECO:0000313" key="3">
    <source>
        <dbReference type="EMBL" id="SDA01842.1"/>
    </source>
</evidence>
<keyword evidence="4" id="KW-1185">Reference proteome</keyword>
<feature type="compositionally biased region" description="Basic residues" evidence="1">
    <location>
        <begin position="232"/>
        <end position="244"/>
    </location>
</feature>
<keyword evidence="2" id="KW-1133">Transmembrane helix</keyword>
<gene>
    <name evidence="3" type="ORF">BZ3500_MVSOF-1268-A1-R1_CHR10-2G02969</name>
</gene>
<dbReference type="OrthoDB" id="2537374at2759"/>
<feature type="compositionally biased region" description="Basic and acidic residues" evidence="1">
    <location>
        <begin position="195"/>
        <end position="206"/>
    </location>
</feature>
<sequence>MPYYQDDATAGNVIDSILDVLEPYLPSSLLRPLHQLLTLPWTSLLSSPTSLLSLLLSLFAIYTAFLSMYNTTRFAFRLSWFLAKWSTLIGAIAVGWNAYTNGWSGTTQSLDKMQGFAKTTWGVGKTGAQWWFGQGQSGSTSRSGSGSGSSKRSSASRVGKNKRKSASGRTRTWATTTDEGGWDDPAEVDLGEEYGVPRRGADERGENAWNTARDTLFAFMGSANDAPSASKDKKKRSTKPKAKTRTQASPPSNDIPGGWAMKFAMNQAKKMWDDATGGGSAASSSGKDNRKRNR</sequence>
<organism evidence="3 4">
    <name type="scientific">Microbotryum saponariae</name>
    <dbReference type="NCBI Taxonomy" id="289078"/>
    <lineage>
        <taxon>Eukaryota</taxon>
        <taxon>Fungi</taxon>
        <taxon>Dikarya</taxon>
        <taxon>Basidiomycota</taxon>
        <taxon>Pucciniomycotina</taxon>
        <taxon>Microbotryomycetes</taxon>
        <taxon>Microbotryales</taxon>
        <taxon>Microbotryaceae</taxon>
        <taxon>Microbotryum</taxon>
    </lineage>
</organism>
<feature type="transmembrane region" description="Helical" evidence="2">
    <location>
        <begin position="50"/>
        <end position="69"/>
    </location>
</feature>
<feature type="compositionally biased region" description="Low complexity" evidence="1">
    <location>
        <begin position="135"/>
        <end position="158"/>
    </location>
</feature>
<evidence type="ECO:0000256" key="2">
    <source>
        <dbReference type="SAM" id="Phobius"/>
    </source>
</evidence>
<reference evidence="4" key="1">
    <citation type="submission" date="2016-10" db="EMBL/GenBank/DDBJ databases">
        <authorList>
            <person name="Jeantristanb JTB J.-T."/>
            <person name="Ricardo R."/>
        </authorList>
    </citation>
    <scope>NUCLEOTIDE SEQUENCE [LARGE SCALE GENOMIC DNA]</scope>
</reference>
<feature type="compositionally biased region" description="Acidic residues" evidence="1">
    <location>
        <begin position="180"/>
        <end position="192"/>
    </location>
</feature>
<keyword evidence="2" id="KW-0812">Transmembrane</keyword>
<proteinExistence type="predicted"/>